<keyword evidence="9" id="KW-0472">Membrane</keyword>
<dbReference type="InterPro" id="IPR003593">
    <property type="entry name" value="AAA+_ATPase"/>
</dbReference>
<comment type="caution">
    <text evidence="11">The sequence shown here is derived from an EMBL/GenBank/DDBJ whole genome shotgun (WGS) entry which is preliminary data.</text>
</comment>
<keyword evidence="8" id="KW-1278">Translocase</keyword>
<dbReference type="SMART" id="SM00382">
    <property type="entry name" value="AAA"/>
    <property type="match status" value="2"/>
</dbReference>
<keyword evidence="4" id="KW-1003">Cell membrane</keyword>
<evidence type="ECO:0000259" key="10">
    <source>
        <dbReference type="PROSITE" id="PS50893"/>
    </source>
</evidence>
<dbReference type="InterPro" id="IPR013563">
    <property type="entry name" value="Oligopep_ABC_C"/>
</dbReference>
<dbReference type="PANTHER" id="PTHR43297">
    <property type="entry name" value="OLIGOPEPTIDE TRANSPORT ATP-BINDING PROTEIN APPD"/>
    <property type="match status" value="1"/>
</dbReference>
<dbReference type="CDD" id="cd03257">
    <property type="entry name" value="ABC_NikE_OppD_transporters"/>
    <property type="match status" value="2"/>
</dbReference>
<evidence type="ECO:0000256" key="4">
    <source>
        <dbReference type="ARBA" id="ARBA00022475"/>
    </source>
</evidence>
<dbReference type="PANTHER" id="PTHR43297:SF14">
    <property type="entry name" value="ATPASE AAA-TYPE CORE DOMAIN-CONTAINING PROTEIN"/>
    <property type="match status" value="1"/>
</dbReference>
<dbReference type="GO" id="GO:0016887">
    <property type="term" value="F:ATP hydrolysis activity"/>
    <property type="evidence" value="ECO:0007669"/>
    <property type="project" value="InterPro"/>
</dbReference>
<keyword evidence="3" id="KW-0813">Transport</keyword>
<feature type="domain" description="ABC transporter" evidence="10">
    <location>
        <begin position="306"/>
        <end position="556"/>
    </location>
</feature>
<evidence type="ECO:0000256" key="7">
    <source>
        <dbReference type="ARBA" id="ARBA00022840"/>
    </source>
</evidence>
<accession>A0A927D1Z2</accession>
<evidence type="ECO:0000256" key="5">
    <source>
        <dbReference type="ARBA" id="ARBA00022519"/>
    </source>
</evidence>
<keyword evidence="12" id="KW-1185">Reference proteome</keyword>
<dbReference type="InterPro" id="IPR017871">
    <property type="entry name" value="ABC_transporter-like_CS"/>
</dbReference>
<evidence type="ECO:0000313" key="11">
    <source>
        <dbReference type="EMBL" id="MBD3663603.1"/>
    </source>
</evidence>
<organism evidence="11 12">
    <name type="scientific">Sulfitobacter aestuariivivens</name>
    <dbReference type="NCBI Taxonomy" id="2766981"/>
    <lineage>
        <taxon>Bacteria</taxon>
        <taxon>Pseudomonadati</taxon>
        <taxon>Pseudomonadota</taxon>
        <taxon>Alphaproteobacteria</taxon>
        <taxon>Rhodobacterales</taxon>
        <taxon>Roseobacteraceae</taxon>
        <taxon>Sulfitobacter</taxon>
    </lineage>
</organism>
<dbReference type="InterPro" id="IPR027417">
    <property type="entry name" value="P-loop_NTPase"/>
</dbReference>
<reference evidence="11" key="1">
    <citation type="submission" date="2020-08" db="EMBL/GenBank/DDBJ databases">
        <title>Sulfitobacter aestuariivivens sp. nov., isolated from a tidal flat.</title>
        <authorList>
            <person name="Park S."/>
            <person name="Yoon J.-H."/>
        </authorList>
    </citation>
    <scope>NUCLEOTIDE SEQUENCE</scope>
    <source>
        <strain evidence="11">TSTF-M16</strain>
    </source>
</reference>
<feature type="domain" description="ABC transporter" evidence="10">
    <location>
        <begin position="13"/>
        <end position="267"/>
    </location>
</feature>
<dbReference type="Proteomes" id="UP000635142">
    <property type="component" value="Unassembled WGS sequence"/>
</dbReference>
<dbReference type="AlphaFoldDB" id="A0A927D1Z2"/>
<keyword evidence="5" id="KW-0997">Cell inner membrane</keyword>
<dbReference type="PROSITE" id="PS00211">
    <property type="entry name" value="ABC_TRANSPORTER_1"/>
    <property type="match status" value="2"/>
</dbReference>
<sequence>MLDQTQAPPIAQIKGLRVEFQTKDGPVVGVENVSFDIRSGETVCVVGESGSGKSVSSLSLMRLVEYGGGDIASGELLFDRLEGGEINLADAEQTTMRRIRGNEIGMIFQEPMTALNPVFTVGKQMTEGLRLHKGMNKAEANERALALLKQVRIPEPERRLQQYPHELSGGMRQRVVIAMALACEPRLLIADEPTTALDVTIQAEILALMDRLKRETGTAVMFITHDMAVVAQMADRVVVMYRGNKVEEGTVEEIFENPQHPYTKALLAAVPKLGEMRGKQYPEPMKLLGRDQKSIAPIPGTEDVLLTVKNLTTRFPVTGGFLRRTVANVHAVEDVSFSINKGQTLSLVGESGCGKSTAGRSILRLVEPQEGEIDLDGKNIMALSPRDLRTARLDMQMIFQDPFASLNPQMQLSDQVAEPIHNYDTLKGAAVQERVEMLFDRVELPRSFMRRFPHELSGGQRQRVAIARALALNPKLIIADEAVSALDVSVQAQVLNLMMELQSEMELSFLFISHDMAVVERVSHYVGVMYLGRIVELGPRNRVFENPQHAYTQALMKAVPIADPRQRKDEKDLNFKPIPSPIHPVSYEAAPSQYKEVEPGHLVLTTDSGY</sequence>
<comment type="subcellular location">
    <subcellularLocation>
        <location evidence="1">Cell inner membrane</location>
        <topology evidence="1">Peripheral membrane protein</topology>
    </subcellularLocation>
</comment>
<dbReference type="SUPFAM" id="SSF52540">
    <property type="entry name" value="P-loop containing nucleoside triphosphate hydrolases"/>
    <property type="match status" value="2"/>
</dbReference>
<dbReference type="NCBIfam" id="NF007739">
    <property type="entry name" value="PRK10419.1"/>
    <property type="match status" value="2"/>
</dbReference>
<dbReference type="InterPro" id="IPR003439">
    <property type="entry name" value="ABC_transporter-like_ATP-bd"/>
</dbReference>
<keyword evidence="6" id="KW-0547">Nucleotide-binding</keyword>
<dbReference type="NCBIfam" id="NF008453">
    <property type="entry name" value="PRK11308.1"/>
    <property type="match status" value="2"/>
</dbReference>
<evidence type="ECO:0000313" key="12">
    <source>
        <dbReference type="Proteomes" id="UP000635142"/>
    </source>
</evidence>
<evidence type="ECO:0000256" key="3">
    <source>
        <dbReference type="ARBA" id="ARBA00022448"/>
    </source>
</evidence>
<dbReference type="GO" id="GO:0055085">
    <property type="term" value="P:transmembrane transport"/>
    <property type="evidence" value="ECO:0007669"/>
    <property type="project" value="UniProtKB-ARBA"/>
</dbReference>
<dbReference type="InterPro" id="IPR050388">
    <property type="entry name" value="ABC_Ni/Peptide_Import"/>
</dbReference>
<comment type="similarity">
    <text evidence="2">Belongs to the ABC transporter superfamily.</text>
</comment>
<dbReference type="Gene3D" id="3.40.50.300">
    <property type="entry name" value="P-loop containing nucleotide triphosphate hydrolases"/>
    <property type="match status" value="2"/>
</dbReference>
<evidence type="ECO:0000256" key="6">
    <source>
        <dbReference type="ARBA" id="ARBA00022741"/>
    </source>
</evidence>
<dbReference type="RefSeq" id="WP_191074554.1">
    <property type="nucleotide sequence ID" value="NZ_JACTAG010000001.1"/>
</dbReference>
<dbReference type="EMBL" id="JACTAG010000001">
    <property type="protein sequence ID" value="MBD3663603.1"/>
    <property type="molecule type" value="Genomic_DNA"/>
</dbReference>
<evidence type="ECO:0000256" key="2">
    <source>
        <dbReference type="ARBA" id="ARBA00005417"/>
    </source>
</evidence>
<evidence type="ECO:0000256" key="9">
    <source>
        <dbReference type="ARBA" id="ARBA00023136"/>
    </source>
</evidence>
<evidence type="ECO:0000256" key="1">
    <source>
        <dbReference type="ARBA" id="ARBA00004417"/>
    </source>
</evidence>
<dbReference type="Pfam" id="PF00005">
    <property type="entry name" value="ABC_tran"/>
    <property type="match status" value="2"/>
</dbReference>
<protein>
    <submittedName>
        <fullName evidence="11">ABC transporter ATP-binding protein</fullName>
    </submittedName>
</protein>
<dbReference type="GO" id="GO:0005524">
    <property type="term" value="F:ATP binding"/>
    <property type="evidence" value="ECO:0007669"/>
    <property type="project" value="UniProtKB-KW"/>
</dbReference>
<keyword evidence="7 11" id="KW-0067">ATP-binding</keyword>
<name>A0A927D1Z2_9RHOB</name>
<dbReference type="GO" id="GO:0005886">
    <property type="term" value="C:plasma membrane"/>
    <property type="evidence" value="ECO:0007669"/>
    <property type="project" value="UniProtKB-SubCell"/>
</dbReference>
<dbReference type="PROSITE" id="PS50893">
    <property type="entry name" value="ABC_TRANSPORTER_2"/>
    <property type="match status" value="2"/>
</dbReference>
<dbReference type="Pfam" id="PF08352">
    <property type="entry name" value="oligo_HPY"/>
    <property type="match status" value="2"/>
</dbReference>
<dbReference type="FunFam" id="3.40.50.300:FF:000016">
    <property type="entry name" value="Oligopeptide ABC transporter ATP-binding component"/>
    <property type="match status" value="2"/>
</dbReference>
<proteinExistence type="inferred from homology"/>
<evidence type="ECO:0000256" key="8">
    <source>
        <dbReference type="ARBA" id="ARBA00022967"/>
    </source>
</evidence>
<dbReference type="GO" id="GO:0015833">
    <property type="term" value="P:peptide transport"/>
    <property type="evidence" value="ECO:0007669"/>
    <property type="project" value="InterPro"/>
</dbReference>
<gene>
    <name evidence="11" type="ORF">H9Q16_06690</name>
</gene>